<keyword evidence="6 9" id="KW-0663">Pyridoxal phosphate</keyword>
<dbReference type="Pfam" id="PF00202">
    <property type="entry name" value="Aminotran_3"/>
    <property type="match status" value="1"/>
</dbReference>
<comment type="cofactor">
    <cofactor evidence="1">
        <name>pyridoxal 5'-phosphate</name>
        <dbReference type="ChEBI" id="CHEBI:597326"/>
    </cofactor>
</comment>
<dbReference type="InterPro" id="IPR015421">
    <property type="entry name" value="PyrdxlP-dep_Trfase_major"/>
</dbReference>
<keyword evidence="4 10" id="KW-0032">Aminotransferase</keyword>
<evidence type="ECO:0000256" key="6">
    <source>
        <dbReference type="ARBA" id="ARBA00022898"/>
    </source>
</evidence>
<proteinExistence type="inferred from homology"/>
<dbReference type="Proteomes" id="UP000654257">
    <property type="component" value="Unassembled WGS sequence"/>
</dbReference>
<dbReference type="AlphaFoldDB" id="A0A917CJK3"/>
<accession>A0A917CJK3</accession>
<dbReference type="PANTHER" id="PTHR43206:SF2">
    <property type="entry name" value="4-AMINOBUTYRATE AMINOTRANSFERASE GABT"/>
    <property type="match status" value="1"/>
</dbReference>
<keyword evidence="5" id="KW-0808">Transferase</keyword>
<organism evidence="10 11">
    <name type="scientific">Rhodococcoides trifolii</name>
    <dbReference type="NCBI Taxonomy" id="908250"/>
    <lineage>
        <taxon>Bacteria</taxon>
        <taxon>Bacillati</taxon>
        <taxon>Actinomycetota</taxon>
        <taxon>Actinomycetes</taxon>
        <taxon>Mycobacteriales</taxon>
        <taxon>Nocardiaceae</taxon>
        <taxon>Rhodococcoides</taxon>
    </lineage>
</organism>
<gene>
    <name evidence="10" type="ORF">GCM10007304_01010</name>
</gene>
<name>A0A917CJK3_9NOCA</name>
<reference evidence="10" key="2">
    <citation type="submission" date="2020-09" db="EMBL/GenBank/DDBJ databases">
        <authorList>
            <person name="Sun Q."/>
            <person name="Sedlacek I."/>
        </authorList>
    </citation>
    <scope>NUCLEOTIDE SEQUENCE</scope>
    <source>
        <strain evidence="10">CCM 7905</strain>
    </source>
</reference>
<dbReference type="Gene3D" id="3.90.1150.10">
    <property type="entry name" value="Aspartate Aminotransferase, domain 1"/>
    <property type="match status" value="1"/>
</dbReference>
<keyword evidence="11" id="KW-1185">Reference proteome</keyword>
<evidence type="ECO:0000256" key="8">
    <source>
        <dbReference type="ARBA" id="ARBA00050040"/>
    </source>
</evidence>
<evidence type="ECO:0000256" key="4">
    <source>
        <dbReference type="ARBA" id="ARBA00022576"/>
    </source>
</evidence>
<evidence type="ECO:0000313" key="10">
    <source>
        <dbReference type="EMBL" id="GGF90878.1"/>
    </source>
</evidence>
<dbReference type="EMBL" id="BMCU01000001">
    <property type="protein sequence ID" value="GGF90878.1"/>
    <property type="molecule type" value="Genomic_DNA"/>
</dbReference>
<comment type="caution">
    <text evidence="10">The sequence shown here is derived from an EMBL/GenBank/DDBJ whole genome shotgun (WGS) entry which is preliminary data.</text>
</comment>
<evidence type="ECO:0000256" key="2">
    <source>
        <dbReference type="ARBA" id="ARBA00008954"/>
    </source>
</evidence>
<dbReference type="InterPro" id="IPR017657">
    <property type="entry name" value="L-lysine_6-transaminase"/>
</dbReference>
<dbReference type="InterPro" id="IPR015422">
    <property type="entry name" value="PyrdxlP-dep_Trfase_small"/>
</dbReference>
<dbReference type="EC" id="2.6.1.36" evidence="3"/>
<dbReference type="GO" id="GO:0030170">
    <property type="term" value="F:pyridoxal phosphate binding"/>
    <property type="evidence" value="ECO:0007669"/>
    <property type="project" value="InterPro"/>
</dbReference>
<dbReference type="SUPFAM" id="SSF53383">
    <property type="entry name" value="PLP-dependent transferases"/>
    <property type="match status" value="1"/>
</dbReference>
<evidence type="ECO:0000256" key="1">
    <source>
        <dbReference type="ARBA" id="ARBA00001933"/>
    </source>
</evidence>
<evidence type="ECO:0000256" key="3">
    <source>
        <dbReference type="ARBA" id="ARBA00013071"/>
    </source>
</evidence>
<dbReference type="InterPro" id="IPR005814">
    <property type="entry name" value="Aminotrans_3"/>
</dbReference>
<dbReference type="InterPro" id="IPR015424">
    <property type="entry name" value="PyrdxlP-dep_Trfase"/>
</dbReference>
<dbReference type="GO" id="GO:0045484">
    <property type="term" value="F:L-lysine 6-transaminase activity"/>
    <property type="evidence" value="ECO:0007669"/>
    <property type="project" value="UniProtKB-EC"/>
</dbReference>
<comment type="similarity">
    <text evidence="2 9">Belongs to the class-III pyridoxal-phosphate-dependent aminotransferase family.</text>
</comment>
<evidence type="ECO:0000256" key="5">
    <source>
        <dbReference type="ARBA" id="ARBA00022679"/>
    </source>
</evidence>
<dbReference type="Gene3D" id="3.40.640.10">
    <property type="entry name" value="Type I PLP-dependent aspartate aminotransferase-like (Major domain)"/>
    <property type="match status" value="1"/>
</dbReference>
<reference evidence="10" key="1">
    <citation type="journal article" date="2014" name="Int. J. Syst. Evol. Microbiol.">
        <title>Complete genome sequence of Corynebacterium casei LMG S-19264T (=DSM 44701T), isolated from a smear-ripened cheese.</title>
        <authorList>
            <consortium name="US DOE Joint Genome Institute (JGI-PGF)"/>
            <person name="Walter F."/>
            <person name="Albersmeier A."/>
            <person name="Kalinowski J."/>
            <person name="Ruckert C."/>
        </authorList>
    </citation>
    <scope>NUCLEOTIDE SEQUENCE</scope>
    <source>
        <strain evidence="10">CCM 7905</strain>
    </source>
</reference>
<dbReference type="NCBIfam" id="TIGR03251">
    <property type="entry name" value="LAT_fam"/>
    <property type="match status" value="1"/>
</dbReference>
<evidence type="ECO:0000256" key="9">
    <source>
        <dbReference type="RuleBase" id="RU003560"/>
    </source>
</evidence>
<protein>
    <recommendedName>
        <fullName evidence="8">L-lysine-epsilon aminotransferase</fullName>
        <ecNumber evidence="3">2.6.1.36</ecNumber>
    </recommendedName>
    <alternativeName>
        <fullName evidence="7">Lysine 6-aminotransferase</fullName>
    </alternativeName>
</protein>
<evidence type="ECO:0000256" key="7">
    <source>
        <dbReference type="ARBA" id="ARBA00030921"/>
    </source>
</evidence>
<dbReference type="CDD" id="cd00610">
    <property type="entry name" value="OAT_like"/>
    <property type="match status" value="1"/>
</dbReference>
<dbReference type="GO" id="GO:0009450">
    <property type="term" value="P:gamma-aminobutyric acid catabolic process"/>
    <property type="evidence" value="ECO:0007669"/>
    <property type="project" value="TreeGrafter"/>
</dbReference>
<dbReference type="GO" id="GO:0017000">
    <property type="term" value="P:antibiotic biosynthetic process"/>
    <property type="evidence" value="ECO:0007669"/>
    <property type="project" value="InterPro"/>
</dbReference>
<dbReference type="PIRSF" id="PIRSF000521">
    <property type="entry name" value="Transaminase_4ab_Lys_Orn"/>
    <property type="match status" value="1"/>
</dbReference>
<dbReference type="PANTHER" id="PTHR43206">
    <property type="entry name" value="AMINOTRANSFERASE"/>
    <property type="match status" value="1"/>
</dbReference>
<sequence>MGSILSDRVNTGQIMVYLLFDEILSRTLPSMTQVLRRPAYPAHQPVDATAVHEVIGSHMLADGFEMVLDLTESQGSTLVDARDGSRYLDMFTFFASNALGMNHPALVDDERFRADLLEAALHKPSNSDVYTAAMAGFVDTFARVLGDARLPHLFFVEGGALAVENALKVAFDWKSRWNEAHGIDPALGTKVMHLEHAFHGRSGYTMSLTNTDPIKVARFPKFDWPRISSPYIRDGADMDALEQHSLDAARRAFEADLHDVACLILEPIQGEGGDHHFRPQYLQGLRALCDEFDALLVFDEVQSGAGMTGSAWAFQQLGVAPDVMSFGKKTQVCGVMAGGKVDEVPDNVFTVSSRINSTWGGSLTDMVRARRILEVVESEDLIARAGELGSYLLTGLRSLTLRHNHIDNVRGRGLMTAFSMPDGTSRDELVERMRTEEHVLMLGCGERSVRFRPALTVTEADLDAAVAALDRVLGSHH</sequence>
<evidence type="ECO:0000313" key="11">
    <source>
        <dbReference type="Proteomes" id="UP000654257"/>
    </source>
</evidence>